<dbReference type="Gene3D" id="1.10.600.10">
    <property type="entry name" value="Farnesyl Diphosphate Synthase"/>
    <property type="match status" value="1"/>
</dbReference>
<dbReference type="SFLD" id="SFLDS00005">
    <property type="entry name" value="Isoprenoid_Synthase_Type_I"/>
    <property type="match status" value="1"/>
</dbReference>
<evidence type="ECO:0000256" key="6">
    <source>
        <dbReference type="RuleBase" id="RU004466"/>
    </source>
</evidence>
<dbReference type="InterPro" id="IPR033749">
    <property type="entry name" value="Polyprenyl_synt_CS"/>
</dbReference>
<accession>A0A2Z4Y9A8</accession>
<dbReference type="CDD" id="cd00685">
    <property type="entry name" value="Trans_IPPS_HT"/>
    <property type="match status" value="1"/>
</dbReference>
<evidence type="ECO:0000313" key="7">
    <source>
        <dbReference type="EMBL" id="AXA37242.1"/>
    </source>
</evidence>
<dbReference type="SUPFAM" id="SSF48576">
    <property type="entry name" value="Terpenoid synthases"/>
    <property type="match status" value="1"/>
</dbReference>
<comment type="similarity">
    <text evidence="2 6">Belongs to the FPP/GGPP synthase family.</text>
</comment>
<dbReference type="PROSITE" id="PS00723">
    <property type="entry name" value="POLYPRENYL_SYNTHASE_1"/>
    <property type="match status" value="1"/>
</dbReference>
<dbReference type="Pfam" id="PF00348">
    <property type="entry name" value="polyprenyl_synt"/>
    <property type="match status" value="1"/>
</dbReference>
<sequence>MSETDKSNLIFQISEYLADDLRKVDEHINSILESDTALVREVGQYVRSTQGKRLRPILAILASRAFGYKGEDHTKVAAALELVHSATLLHDDVIDKAPLRRGKPTVNARWGDDVAILIADYLFSHAFNFALNTSMSPRVLSLICQVTARMCEGEMFQIERREEMLTREDYLRIVRGKTAYLFSACTALGTLLAQAPDQEAMLMASYGLNFGIAFQITDDTLDMVAADSEIGKPAWADIRNGKQTLPLIYTWEVAEPSDREDLVHCWRNGRDPETILNYIRKYRGIEFALEQARRYAESAREQLADLPSNPAISMLRDLTAYVVARRS</sequence>
<keyword evidence="3 6" id="KW-0808">Transferase</keyword>
<dbReference type="InterPro" id="IPR008949">
    <property type="entry name" value="Isoprenoid_synthase_dom_sf"/>
</dbReference>
<evidence type="ECO:0000256" key="2">
    <source>
        <dbReference type="ARBA" id="ARBA00006706"/>
    </source>
</evidence>
<keyword evidence="5" id="KW-0460">Magnesium</keyword>
<keyword evidence="4" id="KW-0479">Metal-binding</keyword>
<comment type="cofactor">
    <cofactor evidence="1">
        <name>Mg(2+)</name>
        <dbReference type="ChEBI" id="CHEBI:18420"/>
    </cofactor>
</comment>
<dbReference type="PANTHER" id="PTHR12001">
    <property type="entry name" value="GERANYLGERANYL PYROPHOSPHATE SYNTHASE"/>
    <property type="match status" value="1"/>
</dbReference>
<dbReference type="KEGG" id="schv:BRCON_2485"/>
<name>A0A2Z4Y9A8_SUMC1</name>
<evidence type="ECO:0000313" key="8">
    <source>
        <dbReference type="Proteomes" id="UP000262583"/>
    </source>
</evidence>
<dbReference type="GO" id="GO:0046872">
    <property type="term" value="F:metal ion binding"/>
    <property type="evidence" value="ECO:0007669"/>
    <property type="project" value="UniProtKB-KW"/>
</dbReference>
<dbReference type="Proteomes" id="UP000262583">
    <property type="component" value="Chromosome"/>
</dbReference>
<gene>
    <name evidence="7" type="ORF">BRCON_2485</name>
</gene>
<dbReference type="EMBL" id="CP030759">
    <property type="protein sequence ID" value="AXA37242.1"/>
    <property type="molecule type" value="Genomic_DNA"/>
</dbReference>
<dbReference type="AlphaFoldDB" id="A0A2Z4Y9A8"/>
<dbReference type="InterPro" id="IPR000092">
    <property type="entry name" value="Polyprenyl_synt"/>
</dbReference>
<protein>
    <submittedName>
        <fullName evidence="7">Octaprenyl diphosphate synthase</fullName>
    </submittedName>
</protein>
<dbReference type="GO" id="GO:0008299">
    <property type="term" value="P:isoprenoid biosynthetic process"/>
    <property type="evidence" value="ECO:0007669"/>
    <property type="project" value="InterPro"/>
</dbReference>
<evidence type="ECO:0000256" key="1">
    <source>
        <dbReference type="ARBA" id="ARBA00001946"/>
    </source>
</evidence>
<reference evidence="7 8" key="1">
    <citation type="submission" date="2018-05" db="EMBL/GenBank/DDBJ databases">
        <title>A metagenomic window into the 2 km-deep terrestrial subsurface aquifer revealed taxonomically and functionally diverse microbial community comprising novel uncultured bacterial lineages.</title>
        <authorList>
            <person name="Kadnikov V.V."/>
            <person name="Mardanov A.V."/>
            <person name="Beletsky A.V."/>
            <person name="Banks D."/>
            <person name="Pimenov N.V."/>
            <person name="Frank Y.A."/>
            <person name="Karnachuk O.V."/>
            <person name="Ravin N.V."/>
        </authorList>
    </citation>
    <scope>NUCLEOTIDE SEQUENCE [LARGE SCALE GENOMIC DNA]</scope>
    <source>
        <strain evidence="7">BY</strain>
    </source>
</reference>
<evidence type="ECO:0000256" key="3">
    <source>
        <dbReference type="ARBA" id="ARBA00022679"/>
    </source>
</evidence>
<evidence type="ECO:0000256" key="4">
    <source>
        <dbReference type="ARBA" id="ARBA00022723"/>
    </source>
</evidence>
<proteinExistence type="inferred from homology"/>
<evidence type="ECO:0000256" key="5">
    <source>
        <dbReference type="ARBA" id="ARBA00022842"/>
    </source>
</evidence>
<dbReference type="PANTHER" id="PTHR12001:SF69">
    <property type="entry name" value="ALL TRANS-POLYPRENYL-DIPHOSPHATE SYNTHASE PDSS1"/>
    <property type="match status" value="1"/>
</dbReference>
<dbReference type="GO" id="GO:0004659">
    <property type="term" value="F:prenyltransferase activity"/>
    <property type="evidence" value="ECO:0007669"/>
    <property type="project" value="InterPro"/>
</dbReference>
<organism evidence="7 8">
    <name type="scientific">Sumerlaea chitinivorans</name>
    <dbReference type="NCBI Taxonomy" id="2250252"/>
    <lineage>
        <taxon>Bacteria</taxon>
        <taxon>Candidatus Sumerlaeota</taxon>
        <taxon>Candidatus Sumerlaeia</taxon>
        <taxon>Candidatus Sumerlaeales</taxon>
        <taxon>Candidatus Sumerlaeaceae</taxon>
        <taxon>Candidatus Sumerlaea</taxon>
    </lineage>
</organism>